<organism evidence="9 10">
    <name type="scientific">Corynebacterium freneyi</name>
    <dbReference type="NCBI Taxonomy" id="134034"/>
    <lineage>
        <taxon>Bacteria</taxon>
        <taxon>Bacillati</taxon>
        <taxon>Actinomycetota</taxon>
        <taxon>Actinomycetes</taxon>
        <taxon>Mycobacteriales</taxon>
        <taxon>Corynebacteriaceae</taxon>
        <taxon>Corynebacterium</taxon>
    </lineage>
</organism>
<evidence type="ECO:0000256" key="1">
    <source>
        <dbReference type="ARBA" id="ARBA00022741"/>
    </source>
</evidence>
<keyword evidence="5" id="KW-0175">Coiled coil</keyword>
<dbReference type="CDD" id="cd18795">
    <property type="entry name" value="SF2_C_Ski2"/>
    <property type="match status" value="1"/>
</dbReference>
<dbReference type="Proteomes" id="UP001519305">
    <property type="component" value="Unassembled WGS sequence"/>
</dbReference>
<dbReference type="Gene3D" id="3.40.50.300">
    <property type="entry name" value="P-loop containing nucleotide triphosphate hydrolases"/>
    <property type="match status" value="2"/>
</dbReference>
<dbReference type="PROSITE" id="PS51192">
    <property type="entry name" value="HELICASE_ATP_BIND_1"/>
    <property type="match status" value="1"/>
</dbReference>
<dbReference type="Gene3D" id="1.10.3380.30">
    <property type="match status" value="1"/>
</dbReference>
<dbReference type="InterPro" id="IPR027417">
    <property type="entry name" value="P-loop_NTPase"/>
</dbReference>
<keyword evidence="3 9" id="KW-0347">Helicase</keyword>
<dbReference type="InterPro" id="IPR050699">
    <property type="entry name" value="RNA-DNA_Helicase"/>
</dbReference>
<dbReference type="PANTHER" id="PTHR12131:SF1">
    <property type="entry name" value="ATP-DEPENDENT RNA HELICASE SUPV3L1, MITOCHONDRIAL-RELATED"/>
    <property type="match status" value="1"/>
</dbReference>
<evidence type="ECO:0000313" key="9">
    <source>
        <dbReference type="EMBL" id="MBP2332462.1"/>
    </source>
</evidence>
<evidence type="ECO:0000256" key="6">
    <source>
        <dbReference type="SAM" id="MobiDB-lite"/>
    </source>
</evidence>
<dbReference type="InterPro" id="IPR011545">
    <property type="entry name" value="DEAD/DEAH_box_helicase_dom"/>
</dbReference>
<gene>
    <name evidence="9" type="ORF">JOF33_001161</name>
</gene>
<keyword evidence="4" id="KW-0067">ATP-binding</keyword>
<accession>A0ABS4U730</accession>
<feature type="coiled-coil region" evidence="5">
    <location>
        <begin position="717"/>
        <end position="744"/>
    </location>
</feature>
<evidence type="ECO:0000256" key="2">
    <source>
        <dbReference type="ARBA" id="ARBA00022801"/>
    </source>
</evidence>
<protein>
    <submittedName>
        <fullName evidence="9">ATP-dependent RNA helicase HelY</fullName>
        <ecNumber evidence="9">3.6.4.-</ecNumber>
    </submittedName>
</protein>
<dbReference type="Pfam" id="PF26090">
    <property type="entry name" value="SH3_HelY"/>
    <property type="match status" value="1"/>
</dbReference>
<feature type="coiled-coil region" evidence="5">
    <location>
        <begin position="524"/>
        <end position="551"/>
    </location>
</feature>
<dbReference type="InterPro" id="IPR058621">
    <property type="entry name" value="SH3_HelY"/>
</dbReference>
<proteinExistence type="predicted"/>
<dbReference type="InterPro" id="IPR014001">
    <property type="entry name" value="Helicase_ATP-bd"/>
</dbReference>
<dbReference type="Pfam" id="PF00270">
    <property type="entry name" value="DEAD"/>
    <property type="match status" value="1"/>
</dbReference>
<dbReference type="GO" id="GO:0004386">
    <property type="term" value="F:helicase activity"/>
    <property type="evidence" value="ECO:0007669"/>
    <property type="project" value="UniProtKB-KW"/>
</dbReference>
<dbReference type="RefSeq" id="WP_209652841.1">
    <property type="nucleotide sequence ID" value="NZ_CP047357.1"/>
</dbReference>
<dbReference type="Pfam" id="PF08148">
    <property type="entry name" value="DSHCT"/>
    <property type="match status" value="1"/>
</dbReference>
<dbReference type="EC" id="3.6.4.-" evidence="9"/>
<dbReference type="GO" id="GO:0016787">
    <property type="term" value="F:hydrolase activity"/>
    <property type="evidence" value="ECO:0007669"/>
    <property type="project" value="UniProtKB-KW"/>
</dbReference>
<evidence type="ECO:0000256" key="3">
    <source>
        <dbReference type="ARBA" id="ARBA00022806"/>
    </source>
</evidence>
<feature type="domain" description="Helicase C-terminal" evidence="8">
    <location>
        <begin position="296"/>
        <end position="500"/>
    </location>
</feature>
<dbReference type="Pfam" id="PF00271">
    <property type="entry name" value="Helicase_C"/>
    <property type="match status" value="1"/>
</dbReference>
<evidence type="ECO:0000256" key="5">
    <source>
        <dbReference type="SAM" id="Coils"/>
    </source>
</evidence>
<keyword evidence="2 9" id="KW-0378">Hydrolase</keyword>
<dbReference type="PROSITE" id="PS51194">
    <property type="entry name" value="HELICASE_CTER"/>
    <property type="match status" value="1"/>
</dbReference>
<evidence type="ECO:0000313" key="10">
    <source>
        <dbReference type="Proteomes" id="UP001519305"/>
    </source>
</evidence>
<dbReference type="PANTHER" id="PTHR12131">
    <property type="entry name" value="ATP-DEPENDENT RNA AND DNA HELICASE"/>
    <property type="match status" value="1"/>
</dbReference>
<feature type="compositionally biased region" description="Gly residues" evidence="6">
    <location>
        <begin position="266"/>
        <end position="277"/>
    </location>
</feature>
<dbReference type="InterPro" id="IPR001650">
    <property type="entry name" value="Helicase_C-like"/>
</dbReference>
<dbReference type="InterPro" id="IPR012961">
    <property type="entry name" value="Ski2/MTR4_C"/>
</dbReference>
<dbReference type="SUPFAM" id="SSF52540">
    <property type="entry name" value="P-loop containing nucleoside triphosphate hydrolases"/>
    <property type="match status" value="1"/>
</dbReference>
<name>A0ABS4U730_9CORY</name>
<keyword evidence="10" id="KW-1185">Reference proteome</keyword>
<reference evidence="9 10" key="1">
    <citation type="submission" date="2021-03" db="EMBL/GenBank/DDBJ databases">
        <title>Sequencing the genomes of 1000 actinobacteria strains.</title>
        <authorList>
            <person name="Klenk H.-P."/>
        </authorList>
    </citation>
    <scope>NUCLEOTIDE SEQUENCE [LARGE SCALE GENOMIC DNA]</scope>
    <source>
        <strain evidence="9 10">DSM 44506</strain>
    </source>
</reference>
<keyword evidence="1" id="KW-0547">Nucleotide-binding</keyword>
<feature type="domain" description="Helicase ATP-binding" evidence="7">
    <location>
        <begin position="23"/>
        <end position="181"/>
    </location>
</feature>
<sequence length="1018" mass="110687">MTLLDDFIAELGFAPDDFQLRACRAIAAGRGVLVCAPTGAGKTVVGEFAIRAALDDGGKCFYTTPIKALSNQKYNDLVAVYGEDRVGLLTGDVSRNGDADVVVMTTEVLRNMLYAQSPTLNRLSHVVMDEIHYLADRERGPVWEEVILNLDESVTLVGLSATVSNSEEFGDWLSTVRGRTDVVVTDRRPVPLSQHMLVGKRLYPLFEAGGTEVNRDLLDAAARAESGYDDGRGGGGRGGHGGDRGFRGGGGRRSRGPHSGSHSDSGSGGGNYLGGGKFARHQWTQRQETQKWRPSRRSDVVKLLGSRSMLPAIVFIFSRAGCEGALQQLGASRMELTSIAEQEEIAAIIDAGVADIPAEDLEVLGFRRWRRTVVRGFAAHHAGMLPAFRHIVEKLFNRGLVKVVFATETLALGINMPARTVVLEKLVKYNGEAHVDLTPGQYTQMTGRAGRRGIDTQGNAVVQWAPAMDPKWVAGLASTRTYPLVSTFTPGYNMSINLLRTLGHSDARKMMERSFAQFQADGDIVGDVAELERARARVEQLTAELGAADDGPGGDVEGLLAYLELRSTISAEEKAAKRRNIEDRHTETVTVLRRLRRGDVIAIPVGKKAQLAAVVREDSSQHRPRPTVVGVGGFTGRIEPDAFPSAPDVLGRVKVPSDAARHPRRAVNIVRSEIDRHGIRGPKRLRRRTSVTSPELKRLRRELRDHPLHGDPAVESVARDADALRRAQNTVATLERRVAAASDTLARTFDRVLDLLGELDYVEWPDGGEGEDGERGEPFVSEEGERLARIHNGSDLLAAQCLRRGIWDDLDPAELAGAVSTLVFENRKATQGSDEVPTEPLAAAISDTFRIWQELASDEQRHRLPMTRMPDLAFATAIHQWTAGAPLGYCLAAAKDAGAELTPGDFVRWCRQVVDLLSQVRQTGYSERIRDNASQAVQAIRRGVVALGNYAPAPHPPAPVSALLLNSPAPALADSTGARAGSRTATEPARSCTSRLDSRHSATQSPTRPSQPQPRRRH</sequence>
<comment type="caution">
    <text evidence="9">The sequence shown here is derived from an EMBL/GenBank/DDBJ whole genome shotgun (WGS) entry which is preliminary data.</text>
</comment>
<evidence type="ECO:0000259" key="8">
    <source>
        <dbReference type="PROSITE" id="PS51194"/>
    </source>
</evidence>
<dbReference type="SMART" id="SM01142">
    <property type="entry name" value="DSHCT"/>
    <property type="match status" value="1"/>
</dbReference>
<dbReference type="SMART" id="SM00490">
    <property type="entry name" value="HELICc"/>
    <property type="match status" value="1"/>
</dbReference>
<dbReference type="SMART" id="SM00487">
    <property type="entry name" value="DEXDc"/>
    <property type="match status" value="1"/>
</dbReference>
<feature type="region of interest" description="Disordered" evidence="6">
    <location>
        <begin position="227"/>
        <end position="277"/>
    </location>
</feature>
<evidence type="ECO:0000256" key="4">
    <source>
        <dbReference type="ARBA" id="ARBA00022840"/>
    </source>
</evidence>
<feature type="region of interest" description="Disordered" evidence="6">
    <location>
        <begin position="974"/>
        <end position="1018"/>
    </location>
</feature>
<dbReference type="EMBL" id="JAGINY010000001">
    <property type="protein sequence ID" value="MBP2332462.1"/>
    <property type="molecule type" value="Genomic_DNA"/>
</dbReference>
<evidence type="ECO:0000259" key="7">
    <source>
        <dbReference type="PROSITE" id="PS51192"/>
    </source>
</evidence>